<keyword evidence="3 5" id="KW-1133">Transmembrane helix</keyword>
<evidence type="ECO:0000256" key="1">
    <source>
        <dbReference type="ARBA" id="ARBA00004141"/>
    </source>
</evidence>
<dbReference type="Pfam" id="PF13365">
    <property type="entry name" value="Trypsin_2"/>
    <property type="match status" value="1"/>
</dbReference>
<dbReference type="PANTHER" id="PTHR43019">
    <property type="entry name" value="SERINE ENDOPROTEASE DEGS"/>
    <property type="match status" value="1"/>
</dbReference>
<keyword evidence="4 5" id="KW-0472">Membrane</keyword>
<dbReference type="EMBL" id="WEGI01000029">
    <property type="protein sequence ID" value="MQY31994.1"/>
    <property type="molecule type" value="Genomic_DNA"/>
</dbReference>
<dbReference type="InterPro" id="IPR009003">
    <property type="entry name" value="Peptidase_S1_PA"/>
</dbReference>
<dbReference type="GO" id="GO:0009403">
    <property type="term" value="P:toxin biosynthetic process"/>
    <property type="evidence" value="ECO:0007669"/>
    <property type="project" value="InterPro"/>
</dbReference>
<dbReference type="GO" id="GO:0006508">
    <property type="term" value="P:proteolysis"/>
    <property type="evidence" value="ECO:0007669"/>
    <property type="project" value="UniProtKB-KW"/>
</dbReference>
<keyword evidence="6" id="KW-0378">Hydrolase</keyword>
<dbReference type="InterPro" id="IPR001940">
    <property type="entry name" value="Peptidase_S1C"/>
</dbReference>
<sequence>MSSSAWLDLAVVIIALLAASSGWRQGAVASALAFLGVVLGAVAGILIAPHILIHISEGRKRVLVGVVLIVALVIIGEVAGMVLGRAARSGMRHPFTRSVDSVVGAALQCVAVLATAWLLALPLASSSQPGIAAAVNGSRVLSDVNEVAPNWLRRVPNEFSRLLNTSGLPDVIGPFGRAPIAAVEPPDPSVLDTPVALNLQHSVLRIRGVAPSCQRALEGSGFVVAPERIMTNAHVVAGTTTVQVDTARGPLDASVVLFDPSRDVAVLAVPGLNAPVVPLAAVAAKSGQSAIVLGYPGGGPYTASAARVRETLDLTGPNIYKSGTVEREVYTVRGRVRAGNSGGPLVDTDGEILGVVFGAAVTDDDTGYVLTLSEVKVDLDAASGSTQSVATGECVLS</sequence>
<organism evidence="6 7">
    <name type="scientific">Nocardia aurantia</name>
    <dbReference type="NCBI Taxonomy" id="2585199"/>
    <lineage>
        <taxon>Bacteria</taxon>
        <taxon>Bacillati</taxon>
        <taxon>Actinomycetota</taxon>
        <taxon>Actinomycetes</taxon>
        <taxon>Mycobacteriales</taxon>
        <taxon>Nocardiaceae</taxon>
        <taxon>Nocardia</taxon>
    </lineage>
</organism>
<protein>
    <submittedName>
        <fullName evidence="6">Serine protease</fullName>
        <ecNumber evidence="6">3.4.21.-</ecNumber>
    </submittedName>
</protein>
<dbReference type="Pfam" id="PF02674">
    <property type="entry name" value="Colicin_V"/>
    <property type="match status" value="1"/>
</dbReference>
<accession>A0A7K0E493</accession>
<feature type="transmembrane region" description="Helical" evidence="5">
    <location>
        <begin position="62"/>
        <end position="82"/>
    </location>
</feature>
<dbReference type="AlphaFoldDB" id="A0A7K0E493"/>
<dbReference type="GO" id="GO:0016020">
    <property type="term" value="C:membrane"/>
    <property type="evidence" value="ECO:0007669"/>
    <property type="project" value="UniProtKB-SubCell"/>
</dbReference>
<dbReference type="InterPro" id="IPR003825">
    <property type="entry name" value="Colicin-V_CvpA"/>
</dbReference>
<evidence type="ECO:0000256" key="2">
    <source>
        <dbReference type="ARBA" id="ARBA00022692"/>
    </source>
</evidence>
<reference evidence="6 7" key="1">
    <citation type="submission" date="2019-10" db="EMBL/GenBank/DDBJ databases">
        <title>Nocardia macrotermitis sp. nov. and Nocardia aurantia sp. nov., isolated from the gut of fungus growing-termite Macrotermes natalensis.</title>
        <authorList>
            <person name="Benndorf R."/>
            <person name="Schwitalla J."/>
            <person name="Martin K."/>
            <person name="De Beer W."/>
            <person name="Kaster A.-K."/>
            <person name="Vollmers J."/>
            <person name="Poulsen M."/>
            <person name="Beemelmanns C."/>
        </authorList>
    </citation>
    <scope>NUCLEOTIDE SEQUENCE [LARGE SCALE GENOMIC DNA]</scope>
    <source>
        <strain evidence="6 7">RB56</strain>
    </source>
</reference>
<dbReference type="PRINTS" id="PR00834">
    <property type="entry name" value="PROTEASES2C"/>
</dbReference>
<dbReference type="EC" id="3.4.21.-" evidence="6"/>
<keyword evidence="2 5" id="KW-0812">Transmembrane</keyword>
<keyword evidence="7" id="KW-1185">Reference proteome</keyword>
<dbReference type="PANTHER" id="PTHR43019:SF23">
    <property type="entry name" value="PROTEASE DO-LIKE 5, CHLOROPLASTIC"/>
    <property type="match status" value="1"/>
</dbReference>
<feature type="transmembrane region" description="Helical" evidence="5">
    <location>
        <begin position="102"/>
        <end position="121"/>
    </location>
</feature>
<name>A0A7K0E493_9NOCA</name>
<dbReference type="Gene3D" id="2.40.10.10">
    <property type="entry name" value="Trypsin-like serine proteases"/>
    <property type="match status" value="2"/>
</dbReference>
<evidence type="ECO:0000313" key="6">
    <source>
        <dbReference type="EMBL" id="MQY31994.1"/>
    </source>
</evidence>
<keyword evidence="6" id="KW-0645">Protease</keyword>
<dbReference type="NCBIfam" id="NF033740">
    <property type="entry name" value="MarP_fam_protase"/>
    <property type="match status" value="1"/>
</dbReference>
<comment type="subcellular location">
    <subcellularLocation>
        <location evidence="1">Membrane</location>
        <topology evidence="1">Multi-pass membrane protein</topology>
    </subcellularLocation>
</comment>
<evidence type="ECO:0000256" key="3">
    <source>
        <dbReference type="ARBA" id="ARBA00022989"/>
    </source>
</evidence>
<evidence type="ECO:0000256" key="4">
    <source>
        <dbReference type="ARBA" id="ARBA00023136"/>
    </source>
</evidence>
<dbReference type="Proteomes" id="UP000431401">
    <property type="component" value="Unassembled WGS sequence"/>
</dbReference>
<feature type="transmembrane region" description="Helical" evidence="5">
    <location>
        <begin position="34"/>
        <end position="55"/>
    </location>
</feature>
<gene>
    <name evidence="6" type="ORF">NRB56_76070</name>
</gene>
<dbReference type="GO" id="GO:0004252">
    <property type="term" value="F:serine-type endopeptidase activity"/>
    <property type="evidence" value="ECO:0007669"/>
    <property type="project" value="InterPro"/>
</dbReference>
<dbReference type="InterPro" id="IPR043504">
    <property type="entry name" value="Peptidase_S1_PA_chymotrypsin"/>
</dbReference>
<dbReference type="SUPFAM" id="SSF50494">
    <property type="entry name" value="Trypsin-like serine proteases"/>
    <property type="match status" value="1"/>
</dbReference>
<proteinExistence type="predicted"/>
<dbReference type="OrthoDB" id="9766361at2"/>
<comment type="caution">
    <text evidence="6">The sequence shown here is derived from an EMBL/GenBank/DDBJ whole genome shotgun (WGS) entry which is preliminary data.</text>
</comment>
<evidence type="ECO:0000256" key="5">
    <source>
        <dbReference type="SAM" id="Phobius"/>
    </source>
</evidence>
<evidence type="ECO:0000313" key="7">
    <source>
        <dbReference type="Proteomes" id="UP000431401"/>
    </source>
</evidence>
<dbReference type="InterPro" id="IPR047680">
    <property type="entry name" value="MarP-like"/>
</dbReference>
<dbReference type="RefSeq" id="WP_153349200.1">
    <property type="nucleotide sequence ID" value="NZ_WEGI01000029.1"/>
</dbReference>